<proteinExistence type="predicted"/>
<accession>A0AAV5W874</accession>
<name>A0AAV5W874_9BILA</name>
<organism evidence="1 2">
    <name type="scientific">Pristionchus fissidentatus</name>
    <dbReference type="NCBI Taxonomy" id="1538716"/>
    <lineage>
        <taxon>Eukaryota</taxon>
        <taxon>Metazoa</taxon>
        <taxon>Ecdysozoa</taxon>
        <taxon>Nematoda</taxon>
        <taxon>Chromadorea</taxon>
        <taxon>Rhabditida</taxon>
        <taxon>Rhabditina</taxon>
        <taxon>Diplogasteromorpha</taxon>
        <taxon>Diplogasteroidea</taxon>
        <taxon>Neodiplogasteridae</taxon>
        <taxon>Pristionchus</taxon>
    </lineage>
</organism>
<evidence type="ECO:0000313" key="2">
    <source>
        <dbReference type="Proteomes" id="UP001432322"/>
    </source>
</evidence>
<keyword evidence="2" id="KW-1185">Reference proteome</keyword>
<comment type="caution">
    <text evidence="1">The sequence shown here is derived from an EMBL/GenBank/DDBJ whole genome shotgun (WGS) entry which is preliminary data.</text>
</comment>
<protein>
    <submittedName>
        <fullName evidence="1">Uncharacterized protein</fullName>
    </submittedName>
</protein>
<dbReference type="EMBL" id="BTSY01000005">
    <property type="protein sequence ID" value="GMT26933.1"/>
    <property type="molecule type" value="Genomic_DNA"/>
</dbReference>
<gene>
    <name evidence="1" type="ORF">PFISCL1PPCAC_18230</name>
</gene>
<dbReference type="Proteomes" id="UP001432322">
    <property type="component" value="Unassembled WGS sequence"/>
</dbReference>
<dbReference type="AlphaFoldDB" id="A0AAV5W874"/>
<reference evidence="1" key="1">
    <citation type="submission" date="2023-10" db="EMBL/GenBank/DDBJ databases">
        <title>Genome assembly of Pristionchus species.</title>
        <authorList>
            <person name="Yoshida K."/>
            <person name="Sommer R.J."/>
        </authorList>
    </citation>
    <scope>NUCLEOTIDE SEQUENCE</scope>
    <source>
        <strain evidence="1">RS5133</strain>
    </source>
</reference>
<feature type="non-terminal residue" evidence="1">
    <location>
        <position position="73"/>
    </location>
</feature>
<evidence type="ECO:0000313" key="1">
    <source>
        <dbReference type="EMBL" id="GMT26933.1"/>
    </source>
</evidence>
<feature type="non-terminal residue" evidence="1">
    <location>
        <position position="1"/>
    </location>
</feature>
<sequence length="73" mass="8787">ISSERFLESFAVDPNIKYSFHLDFPDYEARFQPSKEFLERILPRFSYFRLESMEVNSDWLFDLILIGLTVCEK</sequence>